<dbReference type="EMBL" id="JNBS01002242">
    <property type="protein sequence ID" value="OQR93616.1"/>
    <property type="molecule type" value="Genomic_DNA"/>
</dbReference>
<accession>A0A1V9Z6K1</accession>
<organism evidence="1 2">
    <name type="scientific">Thraustotheca clavata</name>
    <dbReference type="NCBI Taxonomy" id="74557"/>
    <lineage>
        <taxon>Eukaryota</taxon>
        <taxon>Sar</taxon>
        <taxon>Stramenopiles</taxon>
        <taxon>Oomycota</taxon>
        <taxon>Saprolegniomycetes</taxon>
        <taxon>Saprolegniales</taxon>
        <taxon>Achlyaceae</taxon>
        <taxon>Thraustotheca</taxon>
    </lineage>
</organism>
<sequence length="113" mass="13007">MISIPSATMAHITRLLTTAMADAEQRLSKTQDPLRDIATFRERLHYVNQIMQEALENAKLNPRHSPNAYQTIEFLHDMQQKLTQAEEIKREFTLLVEIQAVKTISFQPNALTT</sequence>
<dbReference type="Proteomes" id="UP000243217">
    <property type="component" value="Unassembled WGS sequence"/>
</dbReference>
<name>A0A1V9Z6K1_9STRA</name>
<gene>
    <name evidence="1" type="ORF">THRCLA_22295</name>
</gene>
<comment type="caution">
    <text evidence="1">The sequence shown here is derived from an EMBL/GenBank/DDBJ whole genome shotgun (WGS) entry which is preliminary data.</text>
</comment>
<reference evidence="1 2" key="1">
    <citation type="journal article" date="2014" name="Genome Biol. Evol.">
        <title>The secreted proteins of Achlya hypogyna and Thraustotheca clavata identify the ancestral oomycete secretome and reveal gene acquisitions by horizontal gene transfer.</title>
        <authorList>
            <person name="Misner I."/>
            <person name="Blouin N."/>
            <person name="Leonard G."/>
            <person name="Richards T.A."/>
            <person name="Lane C.E."/>
        </authorList>
    </citation>
    <scope>NUCLEOTIDE SEQUENCE [LARGE SCALE GENOMIC DNA]</scope>
    <source>
        <strain evidence="1 2">ATCC 34112</strain>
    </source>
</reference>
<proteinExistence type="predicted"/>
<evidence type="ECO:0000313" key="2">
    <source>
        <dbReference type="Proteomes" id="UP000243217"/>
    </source>
</evidence>
<dbReference type="OrthoDB" id="63993at2759"/>
<protein>
    <submittedName>
        <fullName evidence="1">Uncharacterized protein</fullName>
    </submittedName>
</protein>
<dbReference type="AlphaFoldDB" id="A0A1V9Z6K1"/>
<keyword evidence="2" id="KW-1185">Reference proteome</keyword>
<evidence type="ECO:0000313" key="1">
    <source>
        <dbReference type="EMBL" id="OQR93616.1"/>
    </source>
</evidence>